<accession>A0ABT7J4U0</accession>
<dbReference type="RefSeq" id="WP_093724490.1">
    <property type="nucleotide sequence ID" value="NZ_JASJUS010000028.1"/>
</dbReference>
<dbReference type="Proteomes" id="UP001241926">
    <property type="component" value="Unassembled WGS sequence"/>
</dbReference>
<dbReference type="EMBL" id="JASJUS010000028">
    <property type="protein sequence ID" value="MDL2079885.1"/>
    <property type="molecule type" value="Genomic_DNA"/>
</dbReference>
<evidence type="ECO:0000313" key="1">
    <source>
        <dbReference type="EMBL" id="MDL2079885.1"/>
    </source>
</evidence>
<protein>
    <submittedName>
        <fullName evidence="1">Uncharacterized protein</fullName>
    </submittedName>
</protein>
<evidence type="ECO:0000313" key="2">
    <source>
        <dbReference type="Proteomes" id="UP001241926"/>
    </source>
</evidence>
<gene>
    <name evidence="1" type="ORF">QNN03_25930</name>
</gene>
<organism evidence="1 2">
    <name type="scientific">Streptomyces fuscus</name>
    <dbReference type="NCBI Taxonomy" id="3048495"/>
    <lineage>
        <taxon>Bacteria</taxon>
        <taxon>Bacillati</taxon>
        <taxon>Actinomycetota</taxon>
        <taxon>Actinomycetes</taxon>
        <taxon>Kitasatosporales</taxon>
        <taxon>Streptomycetaceae</taxon>
        <taxon>Streptomyces</taxon>
    </lineage>
</organism>
<sequence length="105" mass="11603">MGKPDLNDRLCSLWEAHRRAPFPGGFRGVDVAGVELILLDSSVAGLVMQELRGGLGDDDVAILWACITDLDKVLPLIDDEYCRDYYARLRVLAELVAPRYTPSAI</sequence>
<name>A0ABT7J4U0_9ACTN</name>
<keyword evidence="2" id="KW-1185">Reference proteome</keyword>
<proteinExistence type="predicted"/>
<comment type="caution">
    <text evidence="1">The sequence shown here is derived from an EMBL/GenBank/DDBJ whole genome shotgun (WGS) entry which is preliminary data.</text>
</comment>
<reference evidence="1 2" key="1">
    <citation type="submission" date="2023-05" db="EMBL/GenBank/DDBJ databases">
        <title>Streptomyces fuscus sp. nov., a brown-black pigment producing actinomyces isolated from dry sand of Sea duck farm.</title>
        <authorList>
            <person name="Xie J."/>
            <person name="Shen N."/>
        </authorList>
    </citation>
    <scope>NUCLEOTIDE SEQUENCE [LARGE SCALE GENOMIC DNA]</scope>
    <source>
        <strain evidence="1 2">GXMU-J15</strain>
    </source>
</reference>